<accession>C0FVB2</accession>
<organism evidence="1 2">
    <name type="scientific">Roseburia inulinivorans DSM 16841</name>
    <dbReference type="NCBI Taxonomy" id="622312"/>
    <lineage>
        <taxon>Bacteria</taxon>
        <taxon>Bacillati</taxon>
        <taxon>Bacillota</taxon>
        <taxon>Clostridia</taxon>
        <taxon>Lachnospirales</taxon>
        <taxon>Lachnospiraceae</taxon>
        <taxon>Roseburia</taxon>
    </lineage>
</organism>
<evidence type="ECO:0000313" key="2">
    <source>
        <dbReference type="Proteomes" id="UP000003561"/>
    </source>
</evidence>
<sequence>MSSILSAFFGLVKPFRDSFIKISETFYNFLFLTENVSRLTIFLVSNDSQFLMYNLIL</sequence>
<evidence type="ECO:0000313" key="1">
    <source>
        <dbReference type="EMBL" id="EEG93469.1"/>
    </source>
</evidence>
<dbReference type="EMBL" id="ACFY01000100">
    <property type="protein sequence ID" value="EEG93469.1"/>
    <property type="molecule type" value="Genomic_DNA"/>
</dbReference>
<gene>
    <name evidence="1" type="ORF">ROSEINA2194_02685</name>
</gene>
<dbReference type="Proteomes" id="UP000003561">
    <property type="component" value="Unassembled WGS sequence"/>
</dbReference>
<proteinExistence type="predicted"/>
<dbReference type="AlphaFoldDB" id="C0FVB2"/>
<reference evidence="1 2" key="2">
    <citation type="submission" date="2009-03" db="EMBL/GenBank/DDBJ databases">
        <title>Draft genome sequence of Roseburia inulinivorans (DSM 16841).</title>
        <authorList>
            <person name="Sudarsanam P."/>
            <person name="Ley R."/>
            <person name="Guruge J."/>
            <person name="Turnbaugh P.J."/>
            <person name="Mahowald M."/>
            <person name="Liep D."/>
            <person name="Gordon J."/>
        </authorList>
    </citation>
    <scope>NUCLEOTIDE SEQUENCE [LARGE SCALE GENOMIC DNA]</scope>
    <source>
        <strain evidence="1 2">DSM 16841</strain>
    </source>
</reference>
<comment type="caution">
    <text evidence="1">The sequence shown here is derived from an EMBL/GenBank/DDBJ whole genome shotgun (WGS) entry which is preliminary data.</text>
</comment>
<reference evidence="1 2" key="1">
    <citation type="submission" date="2009-02" db="EMBL/GenBank/DDBJ databases">
        <authorList>
            <person name="Fulton L."/>
            <person name="Clifton S."/>
            <person name="Fulton B."/>
            <person name="Xu J."/>
            <person name="Minx P."/>
            <person name="Pepin K.H."/>
            <person name="Johnson M."/>
            <person name="Bhonagiri V."/>
            <person name="Nash W.E."/>
            <person name="Mardis E.R."/>
            <person name="Wilson R.K."/>
        </authorList>
    </citation>
    <scope>NUCLEOTIDE SEQUENCE [LARGE SCALE GENOMIC DNA]</scope>
    <source>
        <strain evidence="1 2">DSM 16841</strain>
    </source>
</reference>
<protein>
    <submittedName>
        <fullName evidence="1">Uncharacterized protein</fullName>
    </submittedName>
</protein>
<name>C0FVB2_9FIRM</name>